<proteinExistence type="predicted"/>
<accession>A0A024EHW3</accession>
<name>A0A024EHW3_9PSED</name>
<gene>
    <name evidence="1" type="ORF">OU5_5102</name>
</gene>
<evidence type="ECO:0000313" key="2">
    <source>
        <dbReference type="Proteomes" id="UP000026913"/>
    </source>
</evidence>
<organism evidence="1 2">
    <name type="scientific">Pseudomonas mandelii JR-1</name>
    <dbReference type="NCBI Taxonomy" id="1147786"/>
    <lineage>
        <taxon>Bacteria</taxon>
        <taxon>Pseudomonadati</taxon>
        <taxon>Pseudomonadota</taxon>
        <taxon>Gammaproteobacteria</taxon>
        <taxon>Pseudomonadales</taxon>
        <taxon>Pseudomonadaceae</taxon>
        <taxon>Pseudomonas</taxon>
    </lineage>
</organism>
<dbReference type="Proteomes" id="UP000026913">
    <property type="component" value="Chromosome"/>
</dbReference>
<dbReference type="KEGG" id="pman:OU5_5102"/>
<sequence length="47" mass="5058">MTMSGSDRTAAPTITALDRRPFAASAKLAASIMKVYQQGFIHLECLS</sequence>
<dbReference type="EMBL" id="CP005960">
    <property type="protein sequence ID" value="AHZ72181.1"/>
    <property type="molecule type" value="Genomic_DNA"/>
</dbReference>
<dbReference type="HOGENOM" id="CLU_3172197_0_0_6"/>
<reference evidence="1 2" key="1">
    <citation type="journal article" date="2012" name="J. Bacteriol.">
        <title>Genome sequence of cold-adapted Pseudomonas mandelii strain JR-1.</title>
        <authorList>
            <person name="Jang S.H."/>
            <person name="Kim J."/>
            <person name="Kim J."/>
            <person name="Hong S."/>
            <person name="Lee C."/>
        </authorList>
    </citation>
    <scope>NUCLEOTIDE SEQUENCE [LARGE SCALE GENOMIC DNA]</scope>
    <source>
        <strain evidence="1 2">JR-1</strain>
    </source>
</reference>
<evidence type="ECO:0000313" key="1">
    <source>
        <dbReference type="EMBL" id="AHZ72181.1"/>
    </source>
</evidence>
<dbReference type="AlphaFoldDB" id="A0A024EHW3"/>
<protein>
    <submittedName>
        <fullName evidence="1">Uncharacterized protein</fullName>
    </submittedName>
</protein>